<dbReference type="SUPFAM" id="SSF48371">
    <property type="entry name" value="ARM repeat"/>
    <property type="match status" value="1"/>
</dbReference>
<dbReference type="InterPro" id="IPR016024">
    <property type="entry name" value="ARM-type_fold"/>
</dbReference>
<evidence type="ECO:0000313" key="1">
    <source>
        <dbReference type="EMBL" id="KAG5645223.1"/>
    </source>
</evidence>
<protein>
    <submittedName>
        <fullName evidence="1">Uncharacterized protein</fullName>
    </submittedName>
</protein>
<dbReference type="Proteomes" id="UP000775547">
    <property type="component" value="Unassembled WGS sequence"/>
</dbReference>
<proteinExistence type="predicted"/>
<keyword evidence="2" id="KW-1185">Reference proteome</keyword>
<dbReference type="OrthoDB" id="6270916at2759"/>
<evidence type="ECO:0000313" key="2">
    <source>
        <dbReference type="Proteomes" id="UP000775547"/>
    </source>
</evidence>
<sequence>MIAGGIAVDTFTLLKIKHHLVQVTGFRDISVVPLQNGQFFQVQFGESPEIPDIAFPCVGLLLSVMDASHPADVAPSAMAGANGPDDRPASVLVGSIFVDVFLVMFCTVRDLVALPITTFKNMLETLCVIIYKHDFESKALKHLQTTLRRAVVRALDCLATNMSYELRQLALSAIHAFVKSTAIESVAKLVASQHQYGQDALAAQGKAFLDTILTKCVKFSQLCSTSIDLPQIRSERVIYESVQGEEVPHAWLFVRIHSLLLHQRSLDREFFVVLKQVTDANVKDNPTARQTLREQLLRDLFSRTANVDADFSTFQHILNNMQAYVENAITNTEIPGFLPPIIRYLPSFLGLVDSGIQFLQAHVWLDVDNDFAASLAVARMLLQVSGQDPTITNKLSDYGTERTGHTNLKVRSWSILAVAALLEPKESWYNALFAQLPSFSYAYHGSLRAYSQGANSQVSMVEINHAYVAIKLWILLAYKALESNNIDRDSQVFSVWNELWPPFEGLINQFEADSRGARYRLIRALRYMTEAPPETSFETLVNQAAKDLVAAEKLRVLEAKVVQERRAPERYRSNMRVA</sequence>
<reference evidence="1" key="2">
    <citation type="submission" date="2021-10" db="EMBL/GenBank/DDBJ databases">
        <title>Phylogenomics reveals ancestral predisposition of the termite-cultivated fungus Termitomyces towards a domesticated lifestyle.</title>
        <authorList>
            <person name="Auxier B."/>
            <person name="Grum-Grzhimaylo A."/>
            <person name="Cardenas M.E."/>
            <person name="Lodge J.D."/>
            <person name="Laessoe T."/>
            <person name="Pedersen O."/>
            <person name="Smith M.E."/>
            <person name="Kuyper T.W."/>
            <person name="Franco-Molano E.A."/>
            <person name="Baroni T.J."/>
            <person name="Aanen D.K."/>
        </authorList>
    </citation>
    <scope>NUCLEOTIDE SEQUENCE</scope>
    <source>
        <strain evidence="1">AP01</strain>
        <tissue evidence="1">Mycelium</tissue>
    </source>
</reference>
<reference evidence="1" key="1">
    <citation type="submission" date="2020-07" db="EMBL/GenBank/DDBJ databases">
        <authorList>
            <person name="Nieuwenhuis M."/>
            <person name="Van De Peppel L.J.J."/>
        </authorList>
    </citation>
    <scope>NUCLEOTIDE SEQUENCE</scope>
    <source>
        <strain evidence="1">AP01</strain>
        <tissue evidence="1">Mycelium</tissue>
    </source>
</reference>
<dbReference type="AlphaFoldDB" id="A0A9P7KC44"/>
<gene>
    <name evidence="1" type="ORF">DXG03_006640</name>
</gene>
<dbReference type="EMBL" id="JABCKV010000045">
    <property type="protein sequence ID" value="KAG5645223.1"/>
    <property type="molecule type" value="Genomic_DNA"/>
</dbReference>
<accession>A0A9P7KC44</accession>
<organism evidence="1 2">
    <name type="scientific">Asterophora parasitica</name>
    <dbReference type="NCBI Taxonomy" id="117018"/>
    <lineage>
        <taxon>Eukaryota</taxon>
        <taxon>Fungi</taxon>
        <taxon>Dikarya</taxon>
        <taxon>Basidiomycota</taxon>
        <taxon>Agaricomycotina</taxon>
        <taxon>Agaricomycetes</taxon>
        <taxon>Agaricomycetidae</taxon>
        <taxon>Agaricales</taxon>
        <taxon>Tricholomatineae</taxon>
        <taxon>Lyophyllaceae</taxon>
        <taxon>Asterophora</taxon>
    </lineage>
</organism>
<name>A0A9P7KC44_9AGAR</name>
<comment type="caution">
    <text evidence="1">The sequence shown here is derived from an EMBL/GenBank/DDBJ whole genome shotgun (WGS) entry which is preliminary data.</text>
</comment>